<dbReference type="InterPro" id="IPR024567">
    <property type="entry name" value="RNase_HII/HIII_dom"/>
</dbReference>
<dbReference type="PANTHER" id="PTHR10954:SF18">
    <property type="entry name" value="RIBONUCLEASE HII"/>
    <property type="match status" value="1"/>
</dbReference>
<feature type="binding site" evidence="14 15">
    <location>
        <position position="19"/>
    </location>
    <ligand>
        <name>a divalent metal cation</name>
        <dbReference type="ChEBI" id="CHEBI:60240"/>
    </ligand>
</feature>
<gene>
    <name evidence="14" type="primary">rnhB</name>
    <name evidence="18" type="ORF">ENF18_03575</name>
</gene>
<keyword evidence="8 14" id="KW-0963">Cytoplasm</keyword>
<reference evidence="18" key="1">
    <citation type="journal article" date="2020" name="mSystems">
        <title>Genome- and Community-Level Interaction Insights into Carbon Utilization and Element Cycling Functions of Hydrothermarchaeota in Hydrothermal Sediment.</title>
        <authorList>
            <person name="Zhou Z."/>
            <person name="Liu Y."/>
            <person name="Xu W."/>
            <person name="Pan J."/>
            <person name="Luo Z.H."/>
            <person name="Li M."/>
        </authorList>
    </citation>
    <scope>NUCLEOTIDE SEQUENCE [LARGE SCALE GENOMIC DNA]</scope>
    <source>
        <strain evidence="18">HyVt-102</strain>
    </source>
</reference>
<evidence type="ECO:0000256" key="14">
    <source>
        <dbReference type="HAMAP-Rule" id="MF_00052"/>
    </source>
</evidence>
<accession>A0A7C0VAB0</accession>
<dbReference type="HAMAP" id="MF_00052_B">
    <property type="entry name" value="RNase_HII_B"/>
    <property type="match status" value="1"/>
</dbReference>
<dbReference type="PROSITE" id="PS51975">
    <property type="entry name" value="RNASE_H_2"/>
    <property type="match status" value="1"/>
</dbReference>
<comment type="subcellular location">
    <subcellularLocation>
        <location evidence="4 14">Cytoplasm</location>
    </subcellularLocation>
</comment>
<evidence type="ECO:0000256" key="1">
    <source>
        <dbReference type="ARBA" id="ARBA00000077"/>
    </source>
</evidence>
<dbReference type="Gene3D" id="3.30.420.10">
    <property type="entry name" value="Ribonuclease H-like superfamily/Ribonuclease H"/>
    <property type="match status" value="1"/>
</dbReference>
<dbReference type="GO" id="GO:0032299">
    <property type="term" value="C:ribonuclease H2 complex"/>
    <property type="evidence" value="ECO:0007669"/>
    <property type="project" value="TreeGrafter"/>
</dbReference>
<dbReference type="EC" id="3.1.26.4" evidence="6 14"/>
<evidence type="ECO:0000256" key="16">
    <source>
        <dbReference type="RuleBase" id="RU003515"/>
    </source>
</evidence>
<evidence type="ECO:0000313" key="18">
    <source>
        <dbReference type="EMBL" id="HDI82856.1"/>
    </source>
</evidence>
<evidence type="ECO:0000256" key="7">
    <source>
        <dbReference type="ARBA" id="ARBA00019179"/>
    </source>
</evidence>
<comment type="catalytic activity">
    <reaction evidence="1 14 15 16">
        <text>Endonucleolytic cleavage to 5'-phosphomonoester.</text>
        <dbReference type="EC" id="3.1.26.4"/>
    </reaction>
</comment>
<feature type="binding site" evidence="14 15">
    <location>
        <position position="18"/>
    </location>
    <ligand>
        <name>a divalent metal cation</name>
        <dbReference type="ChEBI" id="CHEBI:60240"/>
    </ligand>
</feature>
<keyword evidence="11 14" id="KW-0255">Endonuclease</keyword>
<dbReference type="GO" id="GO:0030145">
    <property type="term" value="F:manganese ion binding"/>
    <property type="evidence" value="ECO:0007669"/>
    <property type="project" value="UniProtKB-UniRule"/>
</dbReference>
<comment type="similarity">
    <text evidence="5 14 16">Belongs to the RNase HII family.</text>
</comment>
<evidence type="ECO:0000256" key="5">
    <source>
        <dbReference type="ARBA" id="ARBA00007383"/>
    </source>
</evidence>
<dbReference type="NCBIfam" id="NF000594">
    <property type="entry name" value="PRK00015.1-1"/>
    <property type="match status" value="1"/>
</dbReference>
<protein>
    <recommendedName>
        <fullName evidence="7 14">Ribonuclease HII</fullName>
        <shortName evidence="14">RNase HII</shortName>
        <ecNumber evidence="6 14">3.1.26.4</ecNumber>
    </recommendedName>
</protein>
<evidence type="ECO:0000256" key="11">
    <source>
        <dbReference type="ARBA" id="ARBA00022759"/>
    </source>
</evidence>
<evidence type="ECO:0000256" key="13">
    <source>
        <dbReference type="ARBA" id="ARBA00023211"/>
    </source>
</evidence>
<sequence>MIDIDYWTKGVGFLCGIDEVGRGPLAGPVVAASVILPEGCHIEGIKDSKKLSPERREELFGKILNKAISIGLGIVEPILIDRINILQATYEAMRRAILSMKVFPEYVIVDGRPIPGLPLPQEGIVKGDSLSISIGAASIVAKVVRDRIMEMYDLIFPQYGFARNKGYGTKEHIEALFRYGPCPIHRRSFRPVSEIS</sequence>
<dbReference type="SUPFAM" id="SSF53098">
    <property type="entry name" value="Ribonuclease H-like"/>
    <property type="match status" value="1"/>
</dbReference>
<evidence type="ECO:0000256" key="15">
    <source>
        <dbReference type="PROSITE-ProRule" id="PRU01319"/>
    </source>
</evidence>
<keyword evidence="9 14" id="KW-0540">Nuclease</keyword>
<evidence type="ECO:0000256" key="9">
    <source>
        <dbReference type="ARBA" id="ARBA00022722"/>
    </source>
</evidence>
<feature type="domain" description="RNase H type-2" evidence="17">
    <location>
        <begin position="12"/>
        <end position="196"/>
    </location>
</feature>
<dbReference type="GO" id="GO:0005737">
    <property type="term" value="C:cytoplasm"/>
    <property type="evidence" value="ECO:0007669"/>
    <property type="project" value="UniProtKB-SubCell"/>
</dbReference>
<dbReference type="FunFam" id="3.30.420.10:FF:000006">
    <property type="entry name" value="Ribonuclease HII"/>
    <property type="match status" value="1"/>
</dbReference>
<dbReference type="Proteomes" id="UP000885847">
    <property type="component" value="Unassembled WGS sequence"/>
</dbReference>
<comment type="caution">
    <text evidence="18">The sequence shown here is derived from an EMBL/GenBank/DDBJ whole genome shotgun (WGS) entry which is preliminary data.</text>
</comment>
<evidence type="ECO:0000256" key="4">
    <source>
        <dbReference type="ARBA" id="ARBA00004496"/>
    </source>
</evidence>
<evidence type="ECO:0000256" key="2">
    <source>
        <dbReference type="ARBA" id="ARBA00001946"/>
    </source>
</evidence>
<keyword evidence="13 14" id="KW-0464">Manganese</keyword>
<evidence type="ECO:0000256" key="8">
    <source>
        <dbReference type="ARBA" id="ARBA00022490"/>
    </source>
</evidence>
<dbReference type="PANTHER" id="PTHR10954">
    <property type="entry name" value="RIBONUCLEASE H2 SUBUNIT A"/>
    <property type="match status" value="1"/>
</dbReference>
<dbReference type="NCBIfam" id="NF000595">
    <property type="entry name" value="PRK00015.1-3"/>
    <property type="match status" value="1"/>
</dbReference>
<keyword evidence="10 14" id="KW-0479">Metal-binding</keyword>
<evidence type="ECO:0000256" key="6">
    <source>
        <dbReference type="ARBA" id="ARBA00012180"/>
    </source>
</evidence>
<organism evidence="18">
    <name type="scientific">candidate division WOR-3 bacterium</name>
    <dbReference type="NCBI Taxonomy" id="2052148"/>
    <lineage>
        <taxon>Bacteria</taxon>
        <taxon>Bacteria division WOR-3</taxon>
    </lineage>
</organism>
<feature type="binding site" evidence="14 15">
    <location>
        <position position="110"/>
    </location>
    <ligand>
        <name>a divalent metal cation</name>
        <dbReference type="ChEBI" id="CHEBI:60240"/>
    </ligand>
</feature>
<evidence type="ECO:0000256" key="10">
    <source>
        <dbReference type="ARBA" id="ARBA00022723"/>
    </source>
</evidence>
<dbReference type="EMBL" id="DQWE01000171">
    <property type="protein sequence ID" value="HDI82856.1"/>
    <property type="molecule type" value="Genomic_DNA"/>
</dbReference>
<evidence type="ECO:0000259" key="17">
    <source>
        <dbReference type="PROSITE" id="PS51975"/>
    </source>
</evidence>
<comment type="function">
    <text evidence="3 14 16">Endonuclease that specifically degrades the RNA of RNA-DNA hybrids.</text>
</comment>
<dbReference type="CDD" id="cd07182">
    <property type="entry name" value="RNase_HII_bacteria_HII_like"/>
    <property type="match status" value="1"/>
</dbReference>
<name>A0A7C0VAB0_UNCW3</name>
<dbReference type="InterPro" id="IPR022898">
    <property type="entry name" value="RNase_HII"/>
</dbReference>
<keyword evidence="12 14" id="KW-0378">Hydrolase</keyword>
<evidence type="ECO:0000256" key="12">
    <source>
        <dbReference type="ARBA" id="ARBA00022801"/>
    </source>
</evidence>
<dbReference type="InterPro" id="IPR036397">
    <property type="entry name" value="RNaseH_sf"/>
</dbReference>
<dbReference type="GO" id="GO:0004523">
    <property type="term" value="F:RNA-DNA hybrid ribonuclease activity"/>
    <property type="evidence" value="ECO:0007669"/>
    <property type="project" value="UniProtKB-UniRule"/>
</dbReference>
<dbReference type="GO" id="GO:0043137">
    <property type="term" value="P:DNA replication, removal of RNA primer"/>
    <property type="evidence" value="ECO:0007669"/>
    <property type="project" value="TreeGrafter"/>
</dbReference>
<dbReference type="AlphaFoldDB" id="A0A7C0VAB0"/>
<dbReference type="GO" id="GO:0003723">
    <property type="term" value="F:RNA binding"/>
    <property type="evidence" value="ECO:0007669"/>
    <property type="project" value="UniProtKB-UniRule"/>
</dbReference>
<proteinExistence type="inferred from homology"/>
<comment type="cofactor">
    <cofactor evidence="2">
        <name>Mg(2+)</name>
        <dbReference type="ChEBI" id="CHEBI:18420"/>
    </cofactor>
</comment>
<dbReference type="InterPro" id="IPR012337">
    <property type="entry name" value="RNaseH-like_sf"/>
</dbReference>
<dbReference type="GO" id="GO:0006298">
    <property type="term" value="P:mismatch repair"/>
    <property type="evidence" value="ECO:0007669"/>
    <property type="project" value="TreeGrafter"/>
</dbReference>
<comment type="cofactor">
    <cofactor evidence="14 15">
        <name>Mn(2+)</name>
        <dbReference type="ChEBI" id="CHEBI:29035"/>
    </cofactor>
    <cofactor evidence="14 15">
        <name>Mg(2+)</name>
        <dbReference type="ChEBI" id="CHEBI:18420"/>
    </cofactor>
    <text evidence="14 15">Manganese or magnesium. Binds 1 divalent metal ion per monomer in the absence of substrate. May bind a second metal ion after substrate binding.</text>
</comment>
<evidence type="ECO:0000256" key="3">
    <source>
        <dbReference type="ARBA" id="ARBA00004065"/>
    </source>
</evidence>
<dbReference type="InterPro" id="IPR001352">
    <property type="entry name" value="RNase_HII/HIII"/>
</dbReference>
<dbReference type="Pfam" id="PF01351">
    <property type="entry name" value="RNase_HII"/>
    <property type="match status" value="1"/>
</dbReference>